<dbReference type="Gene3D" id="3.40.50.720">
    <property type="entry name" value="NAD(P)-binding Rossmann-like Domain"/>
    <property type="match status" value="1"/>
</dbReference>
<dbReference type="InterPro" id="IPR036291">
    <property type="entry name" value="NAD(P)-bd_dom_sf"/>
</dbReference>
<dbReference type="SUPFAM" id="SSF48179">
    <property type="entry name" value="6-phosphogluconate dehydrogenase C-terminal domain-like"/>
    <property type="match status" value="1"/>
</dbReference>
<name>A0A1T4VPE5_9GAMM</name>
<proteinExistence type="predicted"/>
<dbReference type="GO" id="GO:0004665">
    <property type="term" value="F:prephenate dehydrogenase (NADP+) activity"/>
    <property type="evidence" value="ECO:0007669"/>
    <property type="project" value="InterPro"/>
</dbReference>
<feature type="domain" description="Prephenate/arogenate dehydrogenase" evidence="4">
    <location>
        <begin position="102"/>
        <end position="365"/>
    </location>
</feature>
<evidence type="ECO:0000256" key="2">
    <source>
        <dbReference type="ARBA" id="ARBA00023002"/>
    </source>
</evidence>
<dbReference type="InterPro" id="IPR036263">
    <property type="entry name" value="Chorismate_II_sf"/>
</dbReference>
<keyword evidence="2" id="KW-0560">Oxidoreductase</keyword>
<evidence type="ECO:0000259" key="4">
    <source>
        <dbReference type="PROSITE" id="PS51176"/>
    </source>
</evidence>
<dbReference type="PANTHER" id="PTHR21363">
    <property type="entry name" value="PREPHENATE DEHYDROGENASE"/>
    <property type="match status" value="1"/>
</dbReference>
<organism evidence="5 6">
    <name type="scientific">Succinivibrio dextrinosolvens DSM 3072</name>
    <dbReference type="NCBI Taxonomy" id="1123324"/>
    <lineage>
        <taxon>Bacteria</taxon>
        <taxon>Pseudomonadati</taxon>
        <taxon>Pseudomonadota</taxon>
        <taxon>Gammaproteobacteria</taxon>
        <taxon>Aeromonadales</taxon>
        <taxon>Succinivibrionaceae</taxon>
        <taxon>Succinivibrio</taxon>
    </lineage>
</organism>
<dbReference type="EC" id="5.4.99.5" evidence="1"/>
<feature type="domain" description="Chorismate mutase" evidence="3">
    <location>
        <begin position="1"/>
        <end position="91"/>
    </location>
</feature>
<gene>
    <name evidence="5" type="ORF">SAMN02745213_01875</name>
</gene>
<dbReference type="GO" id="GO:0070403">
    <property type="term" value="F:NAD+ binding"/>
    <property type="evidence" value="ECO:0007669"/>
    <property type="project" value="InterPro"/>
</dbReference>
<dbReference type="InterPro" id="IPR003099">
    <property type="entry name" value="Prephen_DH"/>
</dbReference>
<dbReference type="GO" id="GO:0008977">
    <property type="term" value="F:prephenate dehydrogenase (NAD+) activity"/>
    <property type="evidence" value="ECO:0007669"/>
    <property type="project" value="InterPro"/>
</dbReference>
<sequence>MSAAELEKIREEINDTDRELVRLLKKRFDLVSKATVSKKDYGEQVYSRERETYVVSSAEKYAQENGLPSGLLSDVMKRLLRESYKICSDTDFSYPKTLSEDGDIVIVGGNGGMGRIFSRYFEASGYRVFSFGHRGWDKAPQYLKNAKVVIVTVPIDVTVDVIKQLSPLLREDQILCDFTSVKAPIVDAMMKYHKGPVLGLHPMFGPDIKSLVKQVIVTVPERDEKASEFLVEQFRIWGAKIFKSGAQDHDRAMSIIQALRHFGTYSYGSFLKNLNPNLKRLIDLSSPIYRMELMMVGRLFAQDPRLYADIIMASDANVDLIRNFVKSLADDLKIVEDKNVDAFTENFIKIREYFGEFSDEAFKESGALLAKLQDERS</sequence>
<keyword evidence="6" id="KW-1185">Reference proteome</keyword>
<dbReference type="GO" id="GO:0046417">
    <property type="term" value="P:chorismate metabolic process"/>
    <property type="evidence" value="ECO:0007669"/>
    <property type="project" value="InterPro"/>
</dbReference>
<dbReference type="RefSeq" id="WP_078929241.1">
    <property type="nucleotide sequence ID" value="NZ_FUXX01000038.1"/>
</dbReference>
<dbReference type="InterPro" id="IPR002701">
    <property type="entry name" value="CM_II_prokaryot"/>
</dbReference>
<evidence type="ECO:0000256" key="1">
    <source>
        <dbReference type="ARBA" id="ARBA00012404"/>
    </source>
</evidence>
<dbReference type="PROSITE" id="PS51176">
    <property type="entry name" value="PDH_ADH"/>
    <property type="match status" value="1"/>
</dbReference>
<dbReference type="PANTHER" id="PTHR21363:SF0">
    <property type="entry name" value="PREPHENATE DEHYDROGENASE [NADP(+)]"/>
    <property type="match status" value="1"/>
</dbReference>
<dbReference type="Pfam" id="PF01817">
    <property type="entry name" value="CM_2"/>
    <property type="match status" value="1"/>
</dbReference>
<evidence type="ECO:0000259" key="3">
    <source>
        <dbReference type="PROSITE" id="PS51168"/>
    </source>
</evidence>
<dbReference type="SUPFAM" id="SSF48600">
    <property type="entry name" value="Chorismate mutase II"/>
    <property type="match status" value="1"/>
</dbReference>
<dbReference type="InterPro" id="IPR036979">
    <property type="entry name" value="CM_dom_sf"/>
</dbReference>
<dbReference type="SUPFAM" id="SSF51735">
    <property type="entry name" value="NAD(P)-binding Rossmann-fold domains"/>
    <property type="match status" value="1"/>
</dbReference>
<dbReference type="InterPro" id="IPR046826">
    <property type="entry name" value="PDH_N"/>
</dbReference>
<evidence type="ECO:0000313" key="5">
    <source>
        <dbReference type="EMBL" id="SKA66843.1"/>
    </source>
</evidence>
<dbReference type="NCBIfam" id="NF008400">
    <property type="entry name" value="PRK11199.1"/>
    <property type="match status" value="1"/>
</dbReference>
<dbReference type="SMART" id="SM00830">
    <property type="entry name" value="CM_2"/>
    <property type="match status" value="1"/>
</dbReference>
<dbReference type="InterPro" id="IPR008927">
    <property type="entry name" value="6-PGluconate_DH-like_C_sf"/>
</dbReference>
<dbReference type="Gene3D" id="1.10.3660.10">
    <property type="entry name" value="6-phosphogluconate dehydrogenase C-terminal like domain"/>
    <property type="match status" value="1"/>
</dbReference>
<dbReference type="InterPro" id="IPR046825">
    <property type="entry name" value="PDH_C"/>
</dbReference>
<dbReference type="GO" id="GO:0006571">
    <property type="term" value="P:tyrosine biosynthetic process"/>
    <property type="evidence" value="ECO:0007669"/>
    <property type="project" value="InterPro"/>
</dbReference>
<dbReference type="InterPro" id="IPR050812">
    <property type="entry name" value="Preph/Arog_dehydrog"/>
</dbReference>
<dbReference type="EMBL" id="FUXX01000038">
    <property type="protein sequence ID" value="SKA66843.1"/>
    <property type="molecule type" value="Genomic_DNA"/>
</dbReference>
<dbReference type="Gene3D" id="1.20.59.10">
    <property type="entry name" value="Chorismate mutase"/>
    <property type="match status" value="1"/>
</dbReference>
<dbReference type="AlphaFoldDB" id="A0A1T4VPE5"/>
<accession>A0A1T4VPE5</accession>
<dbReference type="GO" id="GO:0004106">
    <property type="term" value="F:chorismate mutase activity"/>
    <property type="evidence" value="ECO:0007669"/>
    <property type="project" value="UniProtKB-EC"/>
</dbReference>
<protein>
    <recommendedName>
        <fullName evidence="1">chorismate mutase</fullName>
        <ecNumber evidence="1">5.4.99.5</ecNumber>
    </recommendedName>
</protein>
<dbReference type="STRING" id="83771.SAMN02910357_02372"/>
<reference evidence="6" key="1">
    <citation type="submission" date="2017-02" db="EMBL/GenBank/DDBJ databases">
        <authorList>
            <person name="Varghese N."/>
            <person name="Submissions S."/>
        </authorList>
    </citation>
    <scope>NUCLEOTIDE SEQUENCE [LARGE SCALE GENOMIC DNA]</scope>
    <source>
        <strain evidence="6">DSM 3072</strain>
    </source>
</reference>
<dbReference type="Proteomes" id="UP000242432">
    <property type="component" value="Unassembled WGS sequence"/>
</dbReference>
<dbReference type="Pfam" id="PF02153">
    <property type="entry name" value="PDH_N"/>
    <property type="match status" value="1"/>
</dbReference>
<dbReference type="PROSITE" id="PS51168">
    <property type="entry name" value="CHORISMATE_MUT_2"/>
    <property type="match status" value="1"/>
</dbReference>
<dbReference type="Pfam" id="PF20463">
    <property type="entry name" value="PDH_C"/>
    <property type="match status" value="1"/>
</dbReference>
<evidence type="ECO:0000313" key="6">
    <source>
        <dbReference type="Proteomes" id="UP000242432"/>
    </source>
</evidence>